<keyword evidence="3" id="KW-1185">Reference proteome</keyword>
<protein>
    <submittedName>
        <fullName evidence="2">Uncharacterized protein</fullName>
    </submittedName>
</protein>
<evidence type="ECO:0000313" key="2">
    <source>
        <dbReference type="EMBL" id="SFQ12294.1"/>
    </source>
</evidence>
<keyword evidence="1" id="KW-0732">Signal</keyword>
<name>A0A1I5VXN8_9BACT</name>
<feature type="chain" id="PRO_5011647868" evidence="1">
    <location>
        <begin position="17"/>
        <end position="133"/>
    </location>
</feature>
<dbReference type="EMBL" id="FOXH01000010">
    <property type="protein sequence ID" value="SFQ12294.1"/>
    <property type="molecule type" value="Genomic_DNA"/>
</dbReference>
<reference evidence="2 3" key="1">
    <citation type="submission" date="2016-10" db="EMBL/GenBank/DDBJ databases">
        <authorList>
            <person name="de Groot N.N."/>
        </authorList>
    </citation>
    <scope>NUCLEOTIDE SEQUENCE [LARGE SCALE GENOMIC DNA]</scope>
    <source>
        <strain evidence="3">E92,LMG 26720,CCM 7988</strain>
    </source>
</reference>
<sequence length="133" mass="14767">MKKILLLSVFAFAVSACNNQSESNNQERKLIEDVMAVHDQVMPKGDEVMALKSTLDSIAKVSPDSVTALKIISELDSADNKMSDWMAAYNPDLVKGKSHEEVIKYFEGEKAKITEVKNLTNSSIEKAKKFLSK</sequence>
<dbReference type="STRING" id="1079859.SAMN04515674_110128"/>
<evidence type="ECO:0000256" key="1">
    <source>
        <dbReference type="SAM" id="SignalP"/>
    </source>
</evidence>
<feature type="signal peptide" evidence="1">
    <location>
        <begin position="1"/>
        <end position="16"/>
    </location>
</feature>
<proteinExistence type="predicted"/>
<dbReference type="PROSITE" id="PS51257">
    <property type="entry name" value="PROKAR_LIPOPROTEIN"/>
    <property type="match status" value="1"/>
</dbReference>
<dbReference type="AlphaFoldDB" id="A0A1I5VXN8"/>
<gene>
    <name evidence="2" type="ORF">SAMN04515674_110128</name>
</gene>
<dbReference type="RefSeq" id="WP_092018324.1">
    <property type="nucleotide sequence ID" value="NZ_FOXH01000010.1"/>
</dbReference>
<dbReference type="OrthoDB" id="1436925at2"/>
<dbReference type="Proteomes" id="UP000199306">
    <property type="component" value="Unassembled WGS sequence"/>
</dbReference>
<evidence type="ECO:0000313" key="3">
    <source>
        <dbReference type="Proteomes" id="UP000199306"/>
    </source>
</evidence>
<accession>A0A1I5VXN8</accession>
<organism evidence="2 3">
    <name type="scientific">Pseudarcicella hirudinis</name>
    <dbReference type="NCBI Taxonomy" id="1079859"/>
    <lineage>
        <taxon>Bacteria</taxon>
        <taxon>Pseudomonadati</taxon>
        <taxon>Bacteroidota</taxon>
        <taxon>Cytophagia</taxon>
        <taxon>Cytophagales</taxon>
        <taxon>Flectobacillaceae</taxon>
        <taxon>Pseudarcicella</taxon>
    </lineage>
</organism>